<dbReference type="GO" id="GO:0016757">
    <property type="term" value="F:glycosyltransferase activity"/>
    <property type="evidence" value="ECO:0007669"/>
    <property type="project" value="InterPro"/>
</dbReference>
<name>A0A2S9QAG7_9HYPH</name>
<keyword evidence="5" id="KW-1185">Reference proteome</keyword>
<feature type="repeat" description="TPR" evidence="1">
    <location>
        <begin position="686"/>
        <end position="719"/>
    </location>
</feature>
<reference evidence="4 5" key="1">
    <citation type="submission" date="2018-02" db="EMBL/GenBank/DDBJ databases">
        <title>Whole genome sequencing of endophytic bacterium.</title>
        <authorList>
            <person name="Eedara R."/>
            <person name="Podile A.R."/>
        </authorList>
    </citation>
    <scope>NUCLEOTIDE SEQUENCE [LARGE SCALE GENOMIC DNA]</scope>
    <source>
        <strain evidence="4 5">RP1T</strain>
    </source>
</reference>
<evidence type="ECO:0000256" key="2">
    <source>
        <dbReference type="SAM" id="MobiDB-lite"/>
    </source>
</evidence>
<evidence type="ECO:0000256" key="1">
    <source>
        <dbReference type="PROSITE-ProRule" id="PRU00339"/>
    </source>
</evidence>
<protein>
    <recommendedName>
        <fullName evidence="3">Glycosyl transferase family 1 domain-containing protein</fullName>
    </recommendedName>
</protein>
<proteinExistence type="predicted"/>
<dbReference type="SUPFAM" id="SSF48452">
    <property type="entry name" value="TPR-like"/>
    <property type="match status" value="1"/>
</dbReference>
<accession>A0A2S9QAG7</accession>
<gene>
    <name evidence="4" type="ORF">C5L14_19110</name>
</gene>
<dbReference type="PROSITE" id="PS50005">
    <property type="entry name" value="TPR"/>
    <property type="match status" value="1"/>
</dbReference>
<feature type="region of interest" description="Disordered" evidence="2">
    <location>
        <begin position="600"/>
        <end position="620"/>
    </location>
</feature>
<dbReference type="PANTHER" id="PTHR46401:SF9">
    <property type="entry name" value="MANNOSYLTRANSFERASE A"/>
    <property type="match status" value="1"/>
</dbReference>
<dbReference type="Pfam" id="PF00534">
    <property type="entry name" value="Glycos_transf_1"/>
    <property type="match status" value="1"/>
</dbReference>
<comment type="caution">
    <text evidence="4">The sequence shown here is derived from an EMBL/GenBank/DDBJ whole genome shotgun (WGS) entry which is preliminary data.</text>
</comment>
<dbReference type="PANTHER" id="PTHR46401">
    <property type="entry name" value="GLYCOSYLTRANSFERASE WBBK-RELATED"/>
    <property type="match status" value="1"/>
</dbReference>
<dbReference type="InterPro" id="IPR019734">
    <property type="entry name" value="TPR_rpt"/>
</dbReference>
<dbReference type="CDD" id="cd03809">
    <property type="entry name" value="GT4_MtfB-like"/>
    <property type="match status" value="1"/>
</dbReference>
<dbReference type="RefSeq" id="WP_105863633.1">
    <property type="nucleotide sequence ID" value="NZ_PUEJ01000006.1"/>
</dbReference>
<sequence>MGKFYSRAQEMEFSTEASMGSNSSLNTKPTIWLDISDFSQYAEAGNITVSGIQRVIANLVTHAGLSAFDVRPVILDRDAKAVRAADAALVGELVTLLQSGAAKRDNVVALEERVRASRVKVEVLPGDVYVMAGAFWIYQHYDLFSELRAKGVKIALFVHDLIQIRYPEYLSADANVQFRKSFLDVLAMVSLILANSEHVRSEVLEFVRSRLNLEIPVQAITLPTELPAIAKDATIDDRVIEVAKREFVLCVSTLEIRKNHVYLLKIWQKLFRERGLLVPNLVFVGKWGWMFEELRDHVEASNGIDRWLFIFNELSDAGLSYLYDRCLLTAYPSFAEGWGLPVGESLAHGKPCLASGVTSIPEVGGRFVRYFDPHNVEEGFQLFRDTLSDRHGIAEWAASIKRELKLKTWNEYCEEFYAAIDAHTMDPVTPNPLGNHVYLANRLYYLGNDDVARMDSKGELLLTARMTRVRGWHAIEHWGCWASDRCAVLRLQTELREGEEVIIAMRVVAPEGDNCPSLSTEVGGIVTDHGPVSRNEVFVRFDGRVSKDGMLEILVKSGGVPNGPLHGRILYVGFTSVGFSLKRDIEGRVALLEQITETESRTRRQEIHTSSSPGHSSSVHDGLSPSAFISSLLLNKGGGNSPKESVFRRLWFRTVLISAQRAARRHDWRTAEKRYARLLRYRLDQPRLIVQYGHALKEQGAFPAAAGAYQFALSLDPANEETRRLWEFASERARH</sequence>
<feature type="domain" description="Glycosyl transferase family 1" evidence="3">
    <location>
        <begin position="242"/>
        <end position="390"/>
    </location>
</feature>
<evidence type="ECO:0000313" key="5">
    <source>
        <dbReference type="Proteomes" id="UP000237682"/>
    </source>
</evidence>
<dbReference type="EMBL" id="PUEJ01000006">
    <property type="protein sequence ID" value="PRH86339.1"/>
    <property type="molecule type" value="Genomic_DNA"/>
</dbReference>
<dbReference type="InterPro" id="IPR001296">
    <property type="entry name" value="Glyco_trans_1"/>
</dbReference>
<dbReference type="AlphaFoldDB" id="A0A2S9QAG7"/>
<dbReference type="OrthoDB" id="9801609at2"/>
<keyword evidence="1" id="KW-0802">TPR repeat</keyword>
<evidence type="ECO:0000259" key="3">
    <source>
        <dbReference type="Pfam" id="PF00534"/>
    </source>
</evidence>
<dbReference type="Gene3D" id="3.40.50.2000">
    <property type="entry name" value="Glycogen Phosphorylase B"/>
    <property type="match status" value="1"/>
</dbReference>
<organism evidence="4 5">
    <name type="scientific">Labrys okinawensis</name>
    <dbReference type="NCBI Taxonomy" id="346911"/>
    <lineage>
        <taxon>Bacteria</taxon>
        <taxon>Pseudomonadati</taxon>
        <taxon>Pseudomonadota</taxon>
        <taxon>Alphaproteobacteria</taxon>
        <taxon>Hyphomicrobiales</taxon>
        <taxon>Xanthobacteraceae</taxon>
        <taxon>Labrys</taxon>
    </lineage>
</organism>
<dbReference type="SUPFAM" id="SSF53756">
    <property type="entry name" value="UDP-Glycosyltransferase/glycogen phosphorylase"/>
    <property type="match status" value="1"/>
</dbReference>
<dbReference type="Gene3D" id="1.25.40.10">
    <property type="entry name" value="Tetratricopeptide repeat domain"/>
    <property type="match status" value="1"/>
</dbReference>
<evidence type="ECO:0000313" key="4">
    <source>
        <dbReference type="EMBL" id="PRH86339.1"/>
    </source>
</evidence>
<dbReference type="InterPro" id="IPR011990">
    <property type="entry name" value="TPR-like_helical_dom_sf"/>
</dbReference>
<dbReference type="Proteomes" id="UP000237682">
    <property type="component" value="Unassembled WGS sequence"/>
</dbReference>